<dbReference type="EMBL" id="JAILXK010000002">
    <property type="protein sequence ID" value="MBY4637163.1"/>
    <property type="molecule type" value="Genomic_DNA"/>
</dbReference>
<feature type="region of interest" description="Disordered" evidence="1">
    <location>
        <begin position="272"/>
        <end position="305"/>
    </location>
</feature>
<evidence type="ECO:0000313" key="4">
    <source>
        <dbReference type="EMBL" id="MBY4637163.1"/>
    </source>
</evidence>
<proteinExistence type="predicted"/>
<dbReference type="SUPFAM" id="SSF53300">
    <property type="entry name" value="vWA-like"/>
    <property type="match status" value="1"/>
</dbReference>
<name>A0ABS7MDR8_9SPHN</name>
<feature type="transmembrane region" description="Helical" evidence="2">
    <location>
        <begin position="21"/>
        <end position="43"/>
    </location>
</feature>
<dbReference type="CDD" id="cd00198">
    <property type="entry name" value="vWFA"/>
    <property type="match status" value="1"/>
</dbReference>
<evidence type="ECO:0000256" key="2">
    <source>
        <dbReference type="SAM" id="Phobius"/>
    </source>
</evidence>
<dbReference type="InterPro" id="IPR002035">
    <property type="entry name" value="VWF_A"/>
</dbReference>
<keyword evidence="2" id="KW-0812">Transmembrane</keyword>
<accession>A0ABS7MDR8</accession>
<reference evidence="4" key="1">
    <citation type="submission" date="2021-08" db="EMBL/GenBank/DDBJ databases">
        <title>Sphingopyxis panaciterrulae sp. nov., isolated from the surface water of the Yellow Sea.</title>
        <authorList>
            <person name="Gao Z."/>
            <person name="Zhang D."/>
            <person name="Zhang A."/>
        </authorList>
    </citation>
    <scope>NUCLEOTIDE SEQUENCE</scope>
    <source>
        <strain evidence="4">XHP0097</strain>
    </source>
</reference>
<keyword evidence="2" id="KW-1133">Transmembrane helix</keyword>
<comment type="caution">
    <text evidence="4">The sequence shown here is derived from an EMBL/GenBank/DDBJ whole genome shotgun (WGS) entry which is preliminary data.</text>
</comment>
<gene>
    <name evidence="4" type="ORF">K5P26_08450</name>
</gene>
<keyword evidence="2" id="KW-0472">Membrane</keyword>
<keyword evidence="5" id="KW-1185">Reference proteome</keyword>
<sequence length="645" mass="69457">MRGTWISRLRQGTAKLVRDSGGNAMMLTAAAIVPVVGIVGSGIDIGRAYMAQLRLQQACDAGVLAGRRYMGASTYTEDAKAEAAKMFDFNYPASVYGSEGVTFESQPQGTSDVVGTATARLPTSMMHVFGFENFDLTANCAAKLEISNADVMLVLDVTGSMDTVNSGDSVSRLEALKEASIDFFDTLTTAELGDGRLRFGVVPYSATVNVGSVLYSADPSWLSDKVTIPSRVPTFTPGYNGGTTTYGSPANGPVSAITGWSNEGGKSYANNSAACSALTPPPDDPASPSGSATSTQTGQYIDGEQNRITNFDENQAYRYKQYRYNWASNKCQLQSRTMEYVRSTPGTLKEPPVMVFSYFTYQNRVDVDVSAVKSGGALTLDTGTKGVDVTANWDGCVMERQTTAFNSSTTAPSSAYDMDIDMVPTSDDATKWKLFLPDFAYSRSSSATTTSSSTSHVDSFEDKAVKGDLGACPVPVMKLTPLKAADRSVFVDYIGQLKAHGYTYHDSGMVWGARMISPTGLFASENATAPNNRPIARHILYMTDGDMNTPRSNYSHQGLEQVIARIGATSDSDAVNRHNNRFSQLCERAKAKNITVWVVSFGTSLTTRLQNCATPGKAYQANNAQQLNDNFQAIAREISKLRLSQ</sequence>
<dbReference type="InterPro" id="IPR036465">
    <property type="entry name" value="vWFA_dom_sf"/>
</dbReference>
<evidence type="ECO:0000256" key="1">
    <source>
        <dbReference type="SAM" id="MobiDB-lite"/>
    </source>
</evidence>
<evidence type="ECO:0000259" key="3">
    <source>
        <dbReference type="PROSITE" id="PS50234"/>
    </source>
</evidence>
<dbReference type="Proteomes" id="UP001166571">
    <property type="component" value="Unassembled WGS sequence"/>
</dbReference>
<dbReference type="PROSITE" id="PS50234">
    <property type="entry name" value="VWFA"/>
    <property type="match status" value="1"/>
</dbReference>
<dbReference type="Pfam" id="PF13400">
    <property type="entry name" value="Tad"/>
    <property type="match status" value="1"/>
</dbReference>
<evidence type="ECO:0000313" key="5">
    <source>
        <dbReference type="Proteomes" id="UP001166571"/>
    </source>
</evidence>
<organism evidence="4 5">
    <name type="scientific">Sphingopyxis jiangsuensis</name>
    <dbReference type="NCBI Taxonomy" id="2871171"/>
    <lineage>
        <taxon>Bacteria</taxon>
        <taxon>Pseudomonadati</taxon>
        <taxon>Pseudomonadota</taxon>
        <taxon>Alphaproteobacteria</taxon>
        <taxon>Sphingomonadales</taxon>
        <taxon>Sphingomonadaceae</taxon>
        <taxon>Sphingopyxis</taxon>
    </lineage>
</organism>
<feature type="compositionally biased region" description="Low complexity" evidence="1">
    <location>
        <begin position="286"/>
        <end position="299"/>
    </location>
</feature>
<dbReference type="InterPro" id="IPR028087">
    <property type="entry name" value="Tad_N"/>
</dbReference>
<feature type="domain" description="VWFA" evidence="3">
    <location>
        <begin position="150"/>
        <end position="248"/>
    </location>
</feature>
<dbReference type="Gene3D" id="3.40.50.410">
    <property type="entry name" value="von Willebrand factor, type A domain"/>
    <property type="match status" value="2"/>
</dbReference>
<protein>
    <submittedName>
        <fullName evidence="4">TadE/TadG family protein</fullName>
    </submittedName>
</protein>